<evidence type="ECO:0000313" key="4">
    <source>
        <dbReference type="Proteomes" id="UP001158576"/>
    </source>
</evidence>
<name>A0ABN7SJJ4_OIKDI</name>
<dbReference type="EMBL" id="OU015569">
    <property type="protein sequence ID" value="CAG5096606.1"/>
    <property type="molecule type" value="Genomic_DNA"/>
</dbReference>
<feature type="transmembrane region" description="Helical" evidence="2">
    <location>
        <begin position="63"/>
        <end position="84"/>
    </location>
</feature>
<evidence type="ECO:0000313" key="3">
    <source>
        <dbReference type="EMBL" id="CAG5096606.1"/>
    </source>
</evidence>
<keyword evidence="2" id="KW-1133">Transmembrane helix</keyword>
<sequence>MAQLDDSVREASNNSGEGNNQPGYNKMTGATTIEELRKNNSYNTSRVSYCWRWFLNLDEFARICIYFTVVSLLLTAALIIDAAVGNGPVPIKYSIKTSDAFCDEVVEQFMKKSRNSHSSAVLGSLCLLGKTPDRISSYGGGVAVVSKMGSDAPPKYLNFYGIHPLPETNPAPDNTIKNNEQPYPVLMQGMKIILQSRKEWEGERAEWTYSGKKVEHYSLDELFDYLIENVPDEDRNTFKAIKENYEEGNVDPDANDDENFVEYVEKLKSDGMMEMIEFGRSKDMRAGNETNGEEVEDYEVSSTVYYVDEITELVQTYSKPLVENWLEDKTEEKVKIKDAHLTKHDNNLRSAYVSVIGDDFVSVGLSFTLGSPENTGGGFMPRIGKDAYQNLPSPVILRQEDERCGLCATETIIFGVDDTKMPIATRSKIKSGEAKLAKPFDNPDWSKKMPLEYISSESRSISFYLKSKTGPAPETPCLLELNSPGNSSLKQNVLCLREFLSRTKRSSNDDSSDKIPETATDESDDQSSQIEYTLFPADNNNKASIRVTYSTNS</sequence>
<keyword evidence="2" id="KW-0812">Transmembrane</keyword>
<keyword evidence="2" id="KW-0472">Membrane</keyword>
<accession>A0ABN7SJJ4</accession>
<evidence type="ECO:0000256" key="1">
    <source>
        <dbReference type="SAM" id="MobiDB-lite"/>
    </source>
</evidence>
<feature type="region of interest" description="Disordered" evidence="1">
    <location>
        <begin position="1"/>
        <end position="27"/>
    </location>
</feature>
<organism evidence="3 4">
    <name type="scientific">Oikopleura dioica</name>
    <name type="common">Tunicate</name>
    <dbReference type="NCBI Taxonomy" id="34765"/>
    <lineage>
        <taxon>Eukaryota</taxon>
        <taxon>Metazoa</taxon>
        <taxon>Chordata</taxon>
        <taxon>Tunicata</taxon>
        <taxon>Appendicularia</taxon>
        <taxon>Copelata</taxon>
        <taxon>Oikopleuridae</taxon>
        <taxon>Oikopleura</taxon>
    </lineage>
</organism>
<evidence type="ECO:0000256" key="2">
    <source>
        <dbReference type="SAM" id="Phobius"/>
    </source>
</evidence>
<keyword evidence="4" id="KW-1185">Reference proteome</keyword>
<protein>
    <submittedName>
        <fullName evidence="3">Oidioi.mRNA.OKI2018_I69.XSR.g14698.t1.cds</fullName>
    </submittedName>
</protein>
<feature type="compositionally biased region" description="Polar residues" evidence="1">
    <location>
        <begin position="10"/>
        <end position="27"/>
    </location>
</feature>
<reference evidence="3 4" key="1">
    <citation type="submission" date="2021-04" db="EMBL/GenBank/DDBJ databases">
        <authorList>
            <person name="Bliznina A."/>
        </authorList>
    </citation>
    <scope>NUCLEOTIDE SEQUENCE [LARGE SCALE GENOMIC DNA]</scope>
</reference>
<gene>
    <name evidence="3" type="ORF">OKIOD_LOCUS6256</name>
</gene>
<proteinExistence type="predicted"/>
<feature type="compositionally biased region" description="Basic and acidic residues" evidence="1">
    <location>
        <begin position="506"/>
        <end position="516"/>
    </location>
</feature>
<dbReference type="Proteomes" id="UP001158576">
    <property type="component" value="Chromosome XSR"/>
</dbReference>
<feature type="region of interest" description="Disordered" evidence="1">
    <location>
        <begin position="505"/>
        <end position="535"/>
    </location>
</feature>